<dbReference type="InterPro" id="IPR011324">
    <property type="entry name" value="Cytotoxic_necrot_fac-like_cat"/>
</dbReference>
<organism evidence="4 5">
    <name type="scientific">Citrifermentans bremense</name>
    <dbReference type="NCBI Taxonomy" id="60035"/>
    <lineage>
        <taxon>Bacteria</taxon>
        <taxon>Pseudomonadati</taxon>
        <taxon>Thermodesulfobacteriota</taxon>
        <taxon>Desulfuromonadia</taxon>
        <taxon>Geobacterales</taxon>
        <taxon>Geobacteraceae</taxon>
        <taxon>Citrifermentans</taxon>
    </lineage>
</organism>
<dbReference type="SUPFAM" id="SSF64438">
    <property type="entry name" value="CNF1/YfiH-like putative cysteine hydrolases"/>
    <property type="match status" value="1"/>
</dbReference>
<dbReference type="Gene3D" id="3.30.1330.200">
    <property type="match status" value="1"/>
</dbReference>
<dbReference type="PANTHER" id="PTHR35147:SF1">
    <property type="entry name" value="CHEMORECEPTOR GLUTAMINE DEAMIDASE CHED-RELATED"/>
    <property type="match status" value="1"/>
</dbReference>
<sequence length="165" mass="18147">MIQQVRSLLFLKPGQMMVSSVPTLVTTVLGSCVAVTLFCPRNQFGAICHAQLPSCDNPVDCSHEHPARGKYVECAIRMMLERLNAHGVKRHELQAKVFGGSDMFEGNLKRRGVGSQNAEMALKVLEREAVRVVCQDLGGERGRKIIFHTDTGEVLLKRLGKSGDS</sequence>
<comment type="function">
    <text evidence="3">Probably deamidates glutamine residues to glutamate on methyl-accepting chemotaxis receptors (MCPs), playing an important role in chemotaxis.</text>
</comment>
<gene>
    <name evidence="3" type="primary">cheD</name>
    <name evidence="4" type="ORF">GEOBRER4_n2637</name>
</gene>
<dbReference type="InterPro" id="IPR005659">
    <property type="entry name" value="Chemorcpt_Glu_NH3ase_CheD"/>
</dbReference>
<dbReference type="EC" id="3.5.1.44" evidence="3"/>
<protein>
    <recommendedName>
        <fullName evidence="3">Probable chemoreceptor glutamine deamidase CheD</fullName>
        <ecNumber evidence="3">3.5.1.44</ecNumber>
    </recommendedName>
</protein>
<dbReference type="PANTHER" id="PTHR35147">
    <property type="entry name" value="CHEMORECEPTOR GLUTAMINE DEAMIDASE CHED-RELATED"/>
    <property type="match status" value="1"/>
</dbReference>
<dbReference type="GO" id="GO:0006935">
    <property type="term" value="P:chemotaxis"/>
    <property type="evidence" value="ECO:0007669"/>
    <property type="project" value="UniProtKB-UniRule"/>
</dbReference>
<keyword evidence="5" id="KW-1185">Reference proteome</keyword>
<dbReference type="KEGG" id="gbn:GEOBRER4_25390"/>
<comment type="similarity">
    <text evidence="3">Belongs to the CheD family.</text>
</comment>
<name>A0A6S6M2Z9_9BACT</name>
<dbReference type="Proteomes" id="UP000515472">
    <property type="component" value="Chromosome"/>
</dbReference>
<dbReference type="AlphaFoldDB" id="A0A6S6M2Z9"/>
<keyword evidence="1 3" id="KW-0145">Chemotaxis</keyword>
<dbReference type="Pfam" id="PF03975">
    <property type="entry name" value="CheD"/>
    <property type="match status" value="1"/>
</dbReference>
<accession>A0A6S6M2Z9</accession>
<evidence type="ECO:0000256" key="2">
    <source>
        <dbReference type="ARBA" id="ARBA00022801"/>
    </source>
</evidence>
<evidence type="ECO:0000313" key="5">
    <source>
        <dbReference type="Proteomes" id="UP000515472"/>
    </source>
</evidence>
<keyword evidence="2 3" id="KW-0378">Hydrolase</keyword>
<dbReference type="PROSITE" id="PS51257">
    <property type="entry name" value="PROKAR_LIPOPROTEIN"/>
    <property type="match status" value="1"/>
</dbReference>
<reference evidence="4 5" key="1">
    <citation type="submission" date="2020-06" db="EMBL/GenBank/DDBJ databases">
        <title>Interaction of electrochemicaly active bacteria, Geobacter bremensis R4 on different carbon anode.</title>
        <authorList>
            <person name="Meng L."/>
            <person name="Yoshida N."/>
        </authorList>
    </citation>
    <scope>NUCLEOTIDE SEQUENCE [LARGE SCALE GENOMIC DNA]</scope>
    <source>
        <strain evidence="4 5">R4</strain>
    </source>
</reference>
<dbReference type="EMBL" id="AP023213">
    <property type="protein sequence ID" value="BCG47789.1"/>
    <property type="molecule type" value="Genomic_DNA"/>
</dbReference>
<comment type="catalytic activity">
    <reaction evidence="3">
        <text>L-glutaminyl-[protein] + H2O = L-glutamyl-[protein] + NH4(+)</text>
        <dbReference type="Rhea" id="RHEA:16441"/>
        <dbReference type="Rhea" id="RHEA-COMP:10207"/>
        <dbReference type="Rhea" id="RHEA-COMP:10208"/>
        <dbReference type="ChEBI" id="CHEBI:15377"/>
        <dbReference type="ChEBI" id="CHEBI:28938"/>
        <dbReference type="ChEBI" id="CHEBI:29973"/>
        <dbReference type="ChEBI" id="CHEBI:30011"/>
        <dbReference type="EC" id="3.5.1.44"/>
    </reaction>
</comment>
<dbReference type="InterPro" id="IPR038592">
    <property type="entry name" value="CheD-like_sf"/>
</dbReference>
<proteinExistence type="inferred from homology"/>
<dbReference type="GO" id="GO:0050568">
    <property type="term" value="F:protein-glutamine glutaminase activity"/>
    <property type="evidence" value="ECO:0007669"/>
    <property type="project" value="UniProtKB-UniRule"/>
</dbReference>
<evidence type="ECO:0000256" key="3">
    <source>
        <dbReference type="HAMAP-Rule" id="MF_01440"/>
    </source>
</evidence>
<dbReference type="RefSeq" id="WP_185242637.1">
    <property type="nucleotide sequence ID" value="NZ_AP023213.1"/>
</dbReference>
<dbReference type="HAMAP" id="MF_01440">
    <property type="entry name" value="CheD"/>
    <property type="match status" value="1"/>
</dbReference>
<evidence type="ECO:0000256" key="1">
    <source>
        <dbReference type="ARBA" id="ARBA00022500"/>
    </source>
</evidence>
<dbReference type="CDD" id="cd16352">
    <property type="entry name" value="CheD"/>
    <property type="match status" value="1"/>
</dbReference>
<evidence type="ECO:0000313" key="4">
    <source>
        <dbReference type="EMBL" id="BCG47789.1"/>
    </source>
</evidence>